<dbReference type="GeneID" id="106173142"/>
<evidence type="ECO:0000259" key="11">
    <source>
        <dbReference type="PROSITE" id="PS50089"/>
    </source>
</evidence>
<feature type="compositionally biased region" description="Polar residues" evidence="10">
    <location>
        <begin position="426"/>
        <end position="436"/>
    </location>
</feature>
<dbReference type="CDD" id="cd16574">
    <property type="entry name" value="RING-HC_Topors"/>
    <property type="match status" value="1"/>
</dbReference>
<dbReference type="Proteomes" id="UP000085678">
    <property type="component" value="Unplaced"/>
</dbReference>
<evidence type="ECO:0000256" key="8">
    <source>
        <dbReference type="ARBA" id="ARBA00023163"/>
    </source>
</evidence>
<feature type="compositionally biased region" description="Basic and acidic residues" evidence="10">
    <location>
        <begin position="18"/>
        <end position="27"/>
    </location>
</feature>
<feature type="region of interest" description="Disordered" evidence="10">
    <location>
        <begin position="511"/>
        <end position="865"/>
    </location>
</feature>
<feature type="compositionally biased region" description="Polar residues" evidence="10">
    <location>
        <begin position="511"/>
        <end position="526"/>
    </location>
</feature>
<feature type="compositionally biased region" description="Basic residues" evidence="10">
    <location>
        <begin position="801"/>
        <end position="821"/>
    </location>
</feature>
<evidence type="ECO:0000256" key="9">
    <source>
        <dbReference type="PROSITE-ProRule" id="PRU00175"/>
    </source>
</evidence>
<dbReference type="RefSeq" id="XP_023930085.1">
    <property type="nucleotide sequence ID" value="XM_024074317.1"/>
</dbReference>
<dbReference type="STRING" id="7574.A0A2R2MIN1"/>
<evidence type="ECO:0000256" key="6">
    <source>
        <dbReference type="ARBA" id="ARBA00022833"/>
    </source>
</evidence>
<feature type="region of interest" description="Disordered" evidence="10">
    <location>
        <begin position="335"/>
        <end position="406"/>
    </location>
</feature>
<evidence type="ECO:0000256" key="1">
    <source>
        <dbReference type="ARBA" id="ARBA00000900"/>
    </source>
</evidence>
<dbReference type="PANTHER" id="PTHR46077">
    <property type="entry name" value="E3 UBIQUITIN-PROTEIN LIGASE TOPORS"/>
    <property type="match status" value="1"/>
</dbReference>
<sequence length="865" mass="100463">MASGDSEIQDVTSNSGDKQQECEKAESPKPGCSKYDDTPVETPEVTARPESPEPNCSICLCAMTNKSFTDTCFHTFCFICLLEWSKVNPVCPLCKKKFDSIIHTVKSIDQYEQYYIPPRPQTPSPPPPDLSRLWDSAGLRFRYASTLVDDPWGEYDDHRYWRSRRHDAVIGLDPRELLAQRRAHTFHASQYRSRRSRVSSATLYRRMRERHTRDFRRRIYMEGLWAVHQDNTRRYRDISPEFFTRNPAQIHRLVPWLNRELNAILYNQEETVSFALQLVMELTKRYELQSDEMHQHLESILGLHTRHFLHEYYCFARSPFDMTDYDTHAEYEQVLSVSGSDQDSDEDQRMGNTGVVQHQRNGRDASGSESSRDNLRGARRRKNSRVRRNADAGQGSSNTRSSRTHGINNASALSSIAYNLPSNRTLGGQGSWQSDFRNPEPIAERRNSSPVDFTPAPIVSRVRDFLEEVSDPNNASTSRSGWESPVLSRTTIFSSPPRAESPVIDIVSVTSTPENNPEVQNNSSSPECIDQKSPEYINPGSPETIDPGSAEDIKPGTSGVLNLSKDVEHVLASSNTQDSDSDSDVQFIKFEKPWGERTPIHLSSGPDSDIELLTKSSPFRKRKREKNRSQTRSKTRSRSRTRRRDRRSQTPLQYRQGRYRSSDRSERYLNKYSSKSREHTQHKHSHDRYRSVSRTRDRYHSKFRKSKSNSNKPGEMEKEKTEKNTRDSQKYEKLGKSTKRSVTGESERHEDYFRLSRYMSHNSSRRHYEKRLKSPSYTSKHKHKKKKDKRHRSRSVELVKVKRKHKHRSRSRKSKKSKKDIHRGYSYDEKSPIHIVEEVLPLSKHKEVTKKYKKNPTGHKSSTRN</sequence>
<dbReference type="InterPro" id="IPR018957">
    <property type="entry name" value="Znf_C3HC4_RING-type"/>
</dbReference>
<reference evidence="13" key="1">
    <citation type="submission" date="2025-08" db="UniProtKB">
        <authorList>
            <consortium name="RefSeq"/>
        </authorList>
    </citation>
    <scope>IDENTIFICATION</scope>
    <source>
        <tissue evidence="13">Gonads</tissue>
    </source>
</reference>
<dbReference type="Pfam" id="PF00097">
    <property type="entry name" value="zf-C3HC4"/>
    <property type="match status" value="1"/>
</dbReference>
<dbReference type="InterPro" id="IPR058746">
    <property type="entry name" value="Znf_RING-type_Topors"/>
</dbReference>
<dbReference type="EC" id="2.3.2.27" evidence="2"/>
<dbReference type="Pfam" id="PF26084">
    <property type="entry name" value="PWI_Topors"/>
    <property type="match status" value="1"/>
</dbReference>
<comment type="catalytic activity">
    <reaction evidence="1">
        <text>S-ubiquitinyl-[E2 ubiquitin-conjugating enzyme]-L-cysteine + [acceptor protein]-L-lysine = [E2 ubiquitin-conjugating enzyme]-L-cysteine + N(6)-ubiquitinyl-[acceptor protein]-L-lysine.</text>
        <dbReference type="EC" id="2.3.2.27"/>
    </reaction>
</comment>
<feature type="compositionally biased region" description="Basic and acidic residues" evidence="10">
    <location>
        <begin position="660"/>
        <end position="679"/>
    </location>
</feature>
<feature type="compositionally biased region" description="Basic residues" evidence="10">
    <location>
        <begin position="779"/>
        <end position="793"/>
    </location>
</feature>
<dbReference type="AlphaFoldDB" id="A0A2R2MIN1"/>
<dbReference type="KEGG" id="lak:106173142"/>
<evidence type="ECO:0000256" key="5">
    <source>
        <dbReference type="ARBA" id="ARBA00022771"/>
    </source>
</evidence>
<dbReference type="GO" id="GO:0061630">
    <property type="term" value="F:ubiquitin protein ligase activity"/>
    <property type="evidence" value="ECO:0007669"/>
    <property type="project" value="UniProtKB-EC"/>
</dbReference>
<feature type="region of interest" description="Disordered" evidence="10">
    <location>
        <begin position="1"/>
        <end position="52"/>
    </location>
</feature>
<feature type="compositionally biased region" description="Basic residues" evidence="10">
    <location>
        <begin position="618"/>
        <end position="646"/>
    </location>
</feature>
<keyword evidence="8" id="KW-0804">Transcription</keyword>
<evidence type="ECO:0000313" key="13">
    <source>
        <dbReference type="RefSeq" id="XP_023930085.1"/>
    </source>
</evidence>
<dbReference type="PANTHER" id="PTHR46077:SF1">
    <property type="entry name" value="TOP1 BINDING ARGININE_SERINE RICH PROTEIN, E3 UBIQUITIN LIGASE"/>
    <property type="match status" value="1"/>
</dbReference>
<name>A0A2R2MIN1_LINAN</name>
<dbReference type="GO" id="GO:0008270">
    <property type="term" value="F:zinc ion binding"/>
    <property type="evidence" value="ECO:0007669"/>
    <property type="project" value="UniProtKB-KW"/>
</dbReference>
<evidence type="ECO:0000256" key="7">
    <source>
        <dbReference type="ARBA" id="ARBA00023015"/>
    </source>
</evidence>
<dbReference type="GO" id="GO:0000209">
    <property type="term" value="P:protein polyubiquitination"/>
    <property type="evidence" value="ECO:0007669"/>
    <property type="project" value="TreeGrafter"/>
</dbReference>
<gene>
    <name evidence="13" type="primary">LOC106173142</name>
</gene>
<feature type="domain" description="RING-type" evidence="11">
    <location>
        <begin position="56"/>
        <end position="95"/>
    </location>
</feature>
<feature type="compositionally biased region" description="Polar residues" evidence="10">
    <location>
        <begin position="394"/>
        <end position="406"/>
    </location>
</feature>
<dbReference type="SUPFAM" id="SSF57850">
    <property type="entry name" value="RING/U-box"/>
    <property type="match status" value="1"/>
</dbReference>
<feature type="compositionally biased region" description="Basic and acidic residues" evidence="10">
    <location>
        <begin position="714"/>
        <end position="735"/>
    </location>
</feature>
<dbReference type="PROSITE" id="PS50089">
    <property type="entry name" value="ZF_RING_2"/>
    <property type="match status" value="1"/>
</dbReference>
<keyword evidence="7" id="KW-0805">Transcription regulation</keyword>
<feature type="compositionally biased region" description="Basic residues" evidence="10">
    <location>
        <begin position="851"/>
        <end position="865"/>
    </location>
</feature>
<dbReference type="Gene3D" id="3.30.40.10">
    <property type="entry name" value="Zinc/RING finger domain, C3HC4 (zinc finger)"/>
    <property type="match status" value="1"/>
</dbReference>
<feature type="region of interest" description="Disordered" evidence="10">
    <location>
        <begin position="426"/>
        <end position="455"/>
    </location>
</feature>
<dbReference type="InterPro" id="IPR013083">
    <property type="entry name" value="Znf_RING/FYVE/PHD"/>
</dbReference>
<keyword evidence="6" id="KW-0862">Zinc</keyword>
<feature type="compositionally biased region" description="Basic and acidic residues" evidence="10">
    <location>
        <begin position="688"/>
        <end position="700"/>
    </location>
</feature>
<keyword evidence="4" id="KW-0479">Metal-binding</keyword>
<evidence type="ECO:0000256" key="10">
    <source>
        <dbReference type="SAM" id="MobiDB-lite"/>
    </source>
</evidence>
<proteinExistence type="predicted"/>
<feature type="compositionally biased region" description="Basic and acidic residues" evidence="10">
    <location>
        <begin position="745"/>
        <end position="754"/>
    </location>
</feature>
<dbReference type="OrthoDB" id="365379at2759"/>
<dbReference type="InterPro" id="IPR058745">
    <property type="entry name" value="PWI_Topors"/>
</dbReference>
<evidence type="ECO:0000256" key="4">
    <source>
        <dbReference type="ARBA" id="ARBA00022723"/>
    </source>
</evidence>
<feature type="compositionally biased region" description="Basic and acidic residues" evidence="10">
    <location>
        <begin position="822"/>
        <end position="837"/>
    </location>
</feature>
<keyword evidence="5 9" id="KW-0863">Zinc-finger</keyword>
<feature type="compositionally biased region" description="Basic residues" evidence="10">
    <location>
        <begin position="377"/>
        <end position="387"/>
    </location>
</feature>
<dbReference type="SMART" id="SM00184">
    <property type="entry name" value="RING"/>
    <property type="match status" value="1"/>
</dbReference>
<feature type="compositionally biased region" description="Polar residues" evidence="10">
    <location>
        <begin position="350"/>
        <end position="359"/>
    </location>
</feature>
<feature type="compositionally biased region" description="Basic and acidic residues" evidence="10">
    <location>
        <begin position="589"/>
        <end position="599"/>
    </location>
</feature>
<dbReference type="PROSITE" id="PS00518">
    <property type="entry name" value="ZF_RING_1"/>
    <property type="match status" value="1"/>
</dbReference>
<dbReference type="InterPro" id="IPR017907">
    <property type="entry name" value="Znf_RING_CS"/>
</dbReference>
<protein>
    <recommendedName>
        <fullName evidence="2">RING-type E3 ubiquitin transferase</fullName>
        <ecNumber evidence="2">2.3.2.27</ecNumber>
    </recommendedName>
</protein>
<keyword evidence="3" id="KW-0808">Transferase</keyword>
<evidence type="ECO:0000313" key="12">
    <source>
        <dbReference type="Proteomes" id="UP000085678"/>
    </source>
</evidence>
<evidence type="ECO:0000256" key="2">
    <source>
        <dbReference type="ARBA" id="ARBA00012483"/>
    </source>
</evidence>
<accession>A0A2R2MIN1</accession>
<dbReference type="InterPro" id="IPR001841">
    <property type="entry name" value="Znf_RING"/>
</dbReference>
<evidence type="ECO:0000256" key="3">
    <source>
        <dbReference type="ARBA" id="ARBA00022679"/>
    </source>
</evidence>
<dbReference type="InParanoid" id="A0A2R2MIN1"/>
<keyword evidence="12" id="KW-1185">Reference proteome</keyword>
<organism evidence="12 13">
    <name type="scientific">Lingula anatina</name>
    <name type="common">Brachiopod</name>
    <name type="synonym">Lingula unguis</name>
    <dbReference type="NCBI Taxonomy" id="7574"/>
    <lineage>
        <taxon>Eukaryota</taxon>
        <taxon>Metazoa</taxon>
        <taxon>Spiralia</taxon>
        <taxon>Lophotrochozoa</taxon>
        <taxon>Brachiopoda</taxon>
        <taxon>Linguliformea</taxon>
        <taxon>Lingulata</taxon>
        <taxon>Lingulida</taxon>
        <taxon>Linguloidea</taxon>
        <taxon>Lingulidae</taxon>
        <taxon>Lingula</taxon>
    </lineage>
</organism>
<dbReference type="GO" id="GO:0006513">
    <property type="term" value="P:protein monoubiquitination"/>
    <property type="evidence" value="ECO:0007669"/>
    <property type="project" value="TreeGrafter"/>
</dbReference>